<keyword evidence="3" id="KW-0677">Repeat</keyword>
<dbReference type="EnsemblMetazoa" id="G23945.2">
    <property type="protein sequence ID" value="G23945.2:cds"/>
    <property type="gene ID" value="G23945"/>
</dbReference>
<evidence type="ECO:0000256" key="5">
    <source>
        <dbReference type="ARBA" id="ARBA00023180"/>
    </source>
</evidence>
<evidence type="ECO:0000256" key="4">
    <source>
        <dbReference type="ARBA" id="ARBA00023157"/>
    </source>
</evidence>
<keyword evidence="1 6" id="KW-0768">Sushi</keyword>
<keyword evidence="4" id="KW-1015">Disulfide bond</keyword>
<reference evidence="8" key="1">
    <citation type="submission" date="2022-08" db="UniProtKB">
        <authorList>
            <consortium name="EnsemblMetazoa"/>
        </authorList>
    </citation>
    <scope>IDENTIFICATION</scope>
    <source>
        <strain evidence="8">05x7-T-G4-1.051#20</strain>
    </source>
</reference>
<proteinExistence type="predicted"/>
<dbReference type="Proteomes" id="UP000005408">
    <property type="component" value="Unassembled WGS sequence"/>
</dbReference>
<evidence type="ECO:0000256" key="2">
    <source>
        <dbReference type="ARBA" id="ARBA00022729"/>
    </source>
</evidence>
<dbReference type="PROSITE" id="PS50923">
    <property type="entry name" value="SUSHI"/>
    <property type="match status" value="1"/>
</dbReference>
<dbReference type="InterPro" id="IPR000436">
    <property type="entry name" value="Sushi_SCR_CCP_dom"/>
</dbReference>
<name>A0A8W8KHR5_MAGGI</name>
<feature type="domain" description="Sushi" evidence="7">
    <location>
        <begin position="101"/>
        <end position="159"/>
    </location>
</feature>
<protein>
    <recommendedName>
        <fullName evidence="7">Sushi domain-containing protein</fullName>
    </recommendedName>
</protein>
<keyword evidence="5" id="KW-0325">Glycoprotein</keyword>
<dbReference type="InterPro" id="IPR035976">
    <property type="entry name" value="Sushi/SCR/CCP_sf"/>
</dbReference>
<dbReference type="CDD" id="cd00033">
    <property type="entry name" value="CCP"/>
    <property type="match status" value="2"/>
</dbReference>
<keyword evidence="9" id="KW-1185">Reference proteome</keyword>
<evidence type="ECO:0000313" key="8">
    <source>
        <dbReference type="EnsemblMetazoa" id="G23945.2:cds"/>
    </source>
</evidence>
<comment type="caution">
    <text evidence="6">Lacks conserved residue(s) required for the propagation of feature annotation.</text>
</comment>
<evidence type="ECO:0000256" key="6">
    <source>
        <dbReference type="PROSITE-ProRule" id="PRU00302"/>
    </source>
</evidence>
<accession>A0A8W8KHR5</accession>
<sequence length="237" mass="26582">MLGRIWGSGFNEEKTNNVEIIFNVMDILMPVCLLEVNTTTTSLVASFRYDKINDSVLKFAVGDEITMHCNYGYKAVHPNLTIVCKDENNGSWSHDPIECHVECPNPEVNNTNVITMDNSPGGYVVSLTCKGRHRHISGDLERTCNRNGTWTGTPPVCKECKCPCSAIGSIPIKSNETKKLEQRIRELRSLLTVQKNMTAKARRRKVCASDPRPSAQGCHSLFTNKVWRQVCILNPEQ</sequence>
<evidence type="ECO:0000313" key="9">
    <source>
        <dbReference type="Proteomes" id="UP000005408"/>
    </source>
</evidence>
<dbReference type="Pfam" id="PF00084">
    <property type="entry name" value="Sushi"/>
    <property type="match status" value="2"/>
</dbReference>
<dbReference type="PANTHER" id="PTHR46393:SF7">
    <property type="entry name" value="COMPLEMENT C2"/>
    <property type="match status" value="1"/>
</dbReference>
<evidence type="ECO:0000256" key="3">
    <source>
        <dbReference type="ARBA" id="ARBA00022737"/>
    </source>
</evidence>
<dbReference type="SMART" id="SM00032">
    <property type="entry name" value="CCP"/>
    <property type="match status" value="2"/>
</dbReference>
<dbReference type="AlphaFoldDB" id="A0A8W8KHR5"/>
<keyword evidence="2" id="KW-0732">Signal</keyword>
<organism evidence="8 9">
    <name type="scientific">Magallana gigas</name>
    <name type="common">Pacific oyster</name>
    <name type="synonym">Crassostrea gigas</name>
    <dbReference type="NCBI Taxonomy" id="29159"/>
    <lineage>
        <taxon>Eukaryota</taxon>
        <taxon>Metazoa</taxon>
        <taxon>Spiralia</taxon>
        <taxon>Lophotrochozoa</taxon>
        <taxon>Mollusca</taxon>
        <taxon>Bivalvia</taxon>
        <taxon>Autobranchia</taxon>
        <taxon>Pteriomorphia</taxon>
        <taxon>Ostreida</taxon>
        <taxon>Ostreoidea</taxon>
        <taxon>Ostreidae</taxon>
        <taxon>Magallana</taxon>
    </lineage>
</organism>
<evidence type="ECO:0000256" key="1">
    <source>
        <dbReference type="ARBA" id="ARBA00022659"/>
    </source>
</evidence>
<dbReference type="SUPFAM" id="SSF57535">
    <property type="entry name" value="Complement control module/SCR domain"/>
    <property type="match status" value="2"/>
</dbReference>
<dbReference type="Gene3D" id="2.10.70.10">
    <property type="entry name" value="Complement Module, domain 1"/>
    <property type="match status" value="2"/>
</dbReference>
<dbReference type="PANTHER" id="PTHR46393">
    <property type="entry name" value="SUSHI DOMAIN-CONTAINING PROTEIN"/>
    <property type="match status" value="1"/>
</dbReference>
<evidence type="ECO:0000259" key="7">
    <source>
        <dbReference type="PROSITE" id="PS50923"/>
    </source>
</evidence>